<comment type="caution">
    <text evidence="2">The sequence shown here is derived from an EMBL/GenBank/DDBJ whole genome shotgun (WGS) entry which is preliminary data.</text>
</comment>
<keyword evidence="1" id="KW-0812">Transmembrane</keyword>
<evidence type="ECO:0000313" key="3">
    <source>
        <dbReference type="Proteomes" id="UP000247555"/>
    </source>
</evidence>
<name>A0A318KRW6_9NEIS</name>
<gene>
    <name evidence="2" type="ORF">DFR34_11128</name>
</gene>
<dbReference type="Proteomes" id="UP000247555">
    <property type="component" value="Unassembled WGS sequence"/>
</dbReference>
<accession>A0A318KRW6</accession>
<feature type="transmembrane region" description="Helical" evidence="1">
    <location>
        <begin position="62"/>
        <end position="84"/>
    </location>
</feature>
<protein>
    <recommendedName>
        <fullName evidence="4">Transmembrane protein</fullName>
    </recommendedName>
</protein>
<evidence type="ECO:0000313" key="2">
    <source>
        <dbReference type="EMBL" id="PXX78396.1"/>
    </source>
</evidence>
<organism evidence="2 3">
    <name type="scientific">Rivihabitans pingtungensis</name>
    <dbReference type="NCBI Taxonomy" id="1054498"/>
    <lineage>
        <taxon>Bacteria</taxon>
        <taxon>Pseudomonadati</taxon>
        <taxon>Pseudomonadota</taxon>
        <taxon>Betaproteobacteria</taxon>
        <taxon>Neisseriales</taxon>
        <taxon>Aquaspirillaceae</taxon>
        <taxon>Rivihabitans</taxon>
    </lineage>
</organism>
<keyword evidence="1" id="KW-1133">Transmembrane helix</keyword>
<evidence type="ECO:0008006" key="4">
    <source>
        <dbReference type="Google" id="ProtNLM"/>
    </source>
</evidence>
<evidence type="ECO:0000256" key="1">
    <source>
        <dbReference type="SAM" id="Phobius"/>
    </source>
</evidence>
<dbReference type="OrthoDB" id="8900679at2"/>
<proteinExistence type="predicted"/>
<sequence length="191" mass="21986">MPSMRMAPRRRGWVTALLTVLAVLLFALERLIVDDLRALGRWLARRDWVARAEAWVGRLSPYPALLCFALPGLAILPVKLLAVALLSQGHVLAGVGVLLAAKAAGTLAVTRIYHAAEPALLSLAWFARVRATLLHWRKVVYDSVRQQYAWRLARVQWRAWRHRLRGWRQQGGQRWRRRWAAIRRRLRQLNG</sequence>
<dbReference type="EMBL" id="QJKI01000011">
    <property type="protein sequence ID" value="PXX78396.1"/>
    <property type="molecule type" value="Genomic_DNA"/>
</dbReference>
<keyword evidence="3" id="KW-1185">Reference proteome</keyword>
<dbReference type="RefSeq" id="WP_146215113.1">
    <property type="nucleotide sequence ID" value="NZ_DAOPYX010000036.1"/>
</dbReference>
<dbReference type="AlphaFoldDB" id="A0A318KRW6"/>
<reference evidence="2 3" key="1">
    <citation type="submission" date="2018-05" db="EMBL/GenBank/DDBJ databases">
        <title>Genomic Encyclopedia of Type Strains, Phase IV (KMG-IV): sequencing the most valuable type-strain genomes for metagenomic binning, comparative biology and taxonomic classification.</title>
        <authorList>
            <person name="Goeker M."/>
        </authorList>
    </citation>
    <scope>NUCLEOTIDE SEQUENCE [LARGE SCALE GENOMIC DNA]</scope>
    <source>
        <strain evidence="2 3">DSM 29661</strain>
    </source>
</reference>
<feature type="transmembrane region" description="Helical" evidence="1">
    <location>
        <begin position="91"/>
        <end position="113"/>
    </location>
</feature>
<keyword evidence="1" id="KW-0472">Membrane</keyword>